<feature type="region of interest" description="Disordered" evidence="2">
    <location>
        <begin position="313"/>
        <end position="344"/>
    </location>
</feature>
<feature type="compositionally biased region" description="Basic residues" evidence="2">
    <location>
        <begin position="425"/>
        <end position="437"/>
    </location>
</feature>
<evidence type="ECO:0000256" key="1">
    <source>
        <dbReference type="SAM" id="Coils"/>
    </source>
</evidence>
<organism evidence="3 4">
    <name type="scientific">Candidatus Termititenax dinenymphae</name>
    <dbReference type="NCBI Taxonomy" id="2218523"/>
    <lineage>
        <taxon>Bacteria</taxon>
        <taxon>Bacillati</taxon>
        <taxon>Candidatus Margulisiibacteriota</taxon>
        <taxon>Candidatus Termititenacia</taxon>
        <taxon>Candidatus Termititenacales</taxon>
        <taxon>Candidatus Termititenacaceae</taxon>
        <taxon>Candidatus Termititenax</taxon>
    </lineage>
</organism>
<reference evidence="3 4" key="1">
    <citation type="journal article" date="2019" name="ISME J.">
        <title>Genome analyses of uncultured TG2/ZB3 bacteria in 'Margulisbacteria' specifically attached to ectosymbiotic spirochetes of protists in the termite gut.</title>
        <authorList>
            <person name="Utami Y.D."/>
            <person name="Kuwahara H."/>
            <person name="Igai K."/>
            <person name="Murakami T."/>
            <person name="Sugaya K."/>
            <person name="Morikawa T."/>
            <person name="Nagura Y."/>
            <person name="Yuki M."/>
            <person name="Deevong P."/>
            <person name="Inoue T."/>
            <person name="Kihara K."/>
            <person name="Lo N."/>
            <person name="Yamada A."/>
            <person name="Ohkuma M."/>
            <person name="Hongoh Y."/>
        </authorList>
    </citation>
    <scope>NUCLEOTIDE SEQUENCE [LARGE SCALE GENOMIC DNA]</scope>
    <source>
        <strain evidence="3">RsDinE6-01</strain>
    </source>
</reference>
<evidence type="ECO:0000256" key="2">
    <source>
        <dbReference type="SAM" id="MobiDB-lite"/>
    </source>
</evidence>
<sequence length="448" mass="49072">MVGSYKAYGAAYGINGLQFSADNAADFQNMDGAQGDAAPLNALISTTLWTKIQGSLKNETRSYYDIMMEGANDLDPESAFAVLTAMLESRTRVSSTMTEIFGSPDQTDAQRVAAFGRWYAESGLASDPVKSGFFQFFMQAEQSFVSHILPMYGQSAGFIESDLDKAKLQTFLINMQNQIAQYTGLTAAQLNNPDNASLLSGDKKAAFLIWQAWLNPEENMPTAEQNVELRSTAWGEEVFEKLQGEMDKIINQNIASRVAYRQRYEKYKKEKEEYEEKIEEEEKIESEQEQSAKKKIAEQKALLEKIAAQNRAAASANNQAKPVQKETKSSAPVQQQTRQAVKTAPAAKAATKVAAAKPVKQAAAPKITTAAKPVKITTAKPADTAAAKKPVLRVRKGATPAKAAQVSAAKMSTKKVLTSYSARTSKGKRTRVNRARSKNVWGKSSVFK</sequence>
<dbReference type="EMBL" id="BGZP01000007">
    <property type="protein sequence ID" value="GBR77606.1"/>
    <property type="molecule type" value="Genomic_DNA"/>
</dbReference>
<evidence type="ECO:0000313" key="4">
    <source>
        <dbReference type="Proteomes" id="UP000282196"/>
    </source>
</evidence>
<keyword evidence="1" id="KW-0175">Coiled coil</keyword>
<dbReference type="AlphaFoldDB" id="A0A388TKN9"/>
<keyword evidence="4" id="KW-1185">Reference proteome</keyword>
<accession>A0A388TKN9</accession>
<feature type="compositionally biased region" description="Polar residues" evidence="2">
    <location>
        <begin position="329"/>
        <end position="338"/>
    </location>
</feature>
<protein>
    <submittedName>
        <fullName evidence="3">Uncharacterized protein</fullName>
    </submittedName>
</protein>
<comment type="caution">
    <text evidence="3">The sequence shown here is derived from an EMBL/GenBank/DDBJ whole genome shotgun (WGS) entry which is preliminary data.</text>
</comment>
<gene>
    <name evidence="3" type="ORF">RDn1_265</name>
</gene>
<name>A0A388TKN9_9BACT</name>
<evidence type="ECO:0000313" key="3">
    <source>
        <dbReference type="EMBL" id="GBR77606.1"/>
    </source>
</evidence>
<feature type="region of interest" description="Disordered" evidence="2">
    <location>
        <begin position="419"/>
        <end position="448"/>
    </location>
</feature>
<proteinExistence type="predicted"/>
<feature type="coiled-coil region" evidence="1">
    <location>
        <begin position="257"/>
        <end position="309"/>
    </location>
</feature>
<dbReference type="Proteomes" id="UP000282196">
    <property type="component" value="Unassembled WGS sequence"/>
</dbReference>